<dbReference type="Pfam" id="PF11544">
    <property type="entry name" value="Spc42p"/>
    <property type="match status" value="1"/>
</dbReference>
<dbReference type="Gene3D" id="1.20.5.1180">
    <property type="entry name" value="Geminin coiled-coil domain"/>
    <property type="match status" value="1"/>
</dbReference>
<keyword evidence="13" id="KW-1185">Reference proteome</keyword>
<feature type="region of interest" description="Disordered" evidence="11">
    <location>
        <begin position="1"/>
        <end position="35"/>
    </location>
</feature>
<dbReference type="EMBL" id="LN890560">
    <property type="protein sequence ID" value="CUS20546.1"/>
    <property type="molecule type" value="Genomic_DNA"/>
</dbReference>
<evidence type="ECO:0000313" key="12">
    <source>
        <dbReference type="EMBL" id="CUS20546.1"/>
    </source>
</evidence>
<dbReference type="AlphaFoldDB" id="A0A0P1KLI7"/>
<evidence type="ECO:0000256" key="9">
    <source>
        <dbReference type="ARBA" id="ARBA00023242"/>
    </source>
</evidence>
<name>A0A0P1KLI7_9SACH</name>
<evidence type="ECO:0000256" key="2">
    <source>
        <dbReference type="ARBA" id="ARBA00004123"/>
    </source>
</evidence>
<evidence type="ECO:0000256" key="4">
    <source>
        <dbReference type="ARBA" id="ARBA00006867"/>
    </source>
</evidence>
<comment type="function">
    <text evidence="1">Forms a polymeric layer at the periphery of the spindle pole body (SPB) central plaque which has an essential function during SPB duplication and may facilitate attachment of the SPB to the nuclear membrane.</text>
</comment>
<sequence>MNISPTPKRYNSRGYEFPRSNDEAFHPFNREPPMVPSERILPEEYRVNSQMINKLIKQNKDLTQQLDRKQDEIDRLNVLVGSLRGKLIKYTELNKKLEQTAAGARQSSPDDVLQVNRTRPREPAAGDPRLDDRLSDLYSKLETLTELVAGSAAAERGVRDHAHAPSSGATRTPSSGASVFHRPLQPGAASEDDILTQESAELKGLEDQIDLLKRKLLIKRENELRKLSLNKELLDLMEKLDVSRPAGAAPSSSTPPHCDQCHKATYHTAAANGGHGVPAGAGSGAGAGAGAAVPSPRNPPYMSMAQVLETPTPAHRSGHKPNDTLW</sequence>
<accession>A0A0P1KLI7</accession>
<evidence type="ECO:0000313" key="13">
    <source>
        <dbReference type="Proteomes" id="UP000236544"/>
    </source>
</evidence>
<evidence type="ECO:0000256" key="6">
    <source>
        <dbReference type="ARBA" id="ARBA00022490"/>
    </source>
</evidence>
<evidence type="ECO:0000256" key="3">
    <source>
        <dbReference type="ARBA" id="ARBA00004317"/>
    </source>
</evidence>
<keyword evidence="7 10" id="KW-0175">Coiled coil</keyword>
<comment type="subcellular location">
    <subcellularLocation>
        <location evidence="3">Cytoplasm</location>
        <location evidence="3">Cytoskeleton</location>
        <location evidence="3">Microtubule organizing center</location>
        <location evidence="3">Spindle pole body</location>
    </subcellularLocation>
    <subcellularLocation>
        <location evidence="2">Nucleus</location>
    </subcellularLocation>
</comment>
<gene>
    <name evidence="12" type="ORF">LAQU0_S01e09076g</name>
</gene>
<evidence type="ECO:0000256" key="5">
    <source>
        <dbReference type="ARBA" id="ARBA00019821"/>
    </source>
</evidence>
<evidence type="ECO:0000256" key="10">
    <source>
        <dbReference type="SAM" id="Coils"/>
    </source>
</evidence>
<dbReference type="GO" id="GO:0005816">
    <property type="term" value="C:spindle pole body"/>
    <property type="evidence" value="ECO:0007669"/>
    <property type="project" value="UniProtKB-SubCell"/>
</dbReference>
<feature type="region of interest" description="Disordered" evidence="11">
    <location>
        <begin position="99"/>
        <end position="132"/>
    </location>
</feature>
<evidence type="ECO:0000256" key="7">
    <source>
        <dbReference type="ARBA" id="ARBA00023054"/>
    </source>
</evidence>
<feature type="compositionally biased region" description="Polar residues" evidence="11">
    <location>
        <begin position="167"/>
        <end position="177"/>
    </location>
</feature>
<protein>
    <recommendedName>
        <fullName evidence="5">Spindle pole body component SPC42</fullName>
    </recommendedName>
</protein>
<feature type="coiled-coil region" evidence="10">
    <location>
        <begin position="195"/>
        <end position="222"/>
    </location>
</feature>
<evidence type="ECO:0000256" key="8">
    <source>
        <dbReference type="ARBA" id="ARBA00023212"/>
    </source>
</evidence>
<proteinExistence type="inferred from homology"/>
<dbReference type="InterPro" id="IPR021611">
    <property type="entry name" value="Spc42"/>
</dbReference>
<reference evidence="13" key="1">
    <citation type="submission" date="2015-10" db="EMBL/GenBank/DDBJ databases">
        <authorList>
            <person name="Devillers H."/>
        </authorList>
    </citation>
    <scope>NUCLEOTIDE SEQUENCE [LARGE SCALE GENOMIC DNA]</scope>
</reference>
<organism evidence="12 13">
    <name type="scientific">Lachancea quebecensis</name>
    <dbReference type="NCBI Taxonomy" id="1654605"/>
    <lineage>
        <taxon>Eukaryota</taxon>
        <taxon>Fungi</taxon>
        <taxon>Dikarya</taxon>
        <taxon>Ascomycota</taxon>
        <taxon>Saccharomycotina</taxon>
        <taxon>Saccharomycetes</taxon>
        <taxon>Saccharomycetales</taxon>
        <taxon>Saccharomycetaceae</taxon>
        <taxon>Lachancea</taxon>
    </lineage>
</organism>
<keyword evidence="9" id="KW-0539">Nucleus</keyword>
<feature type="compositionally biased region" description="Basic and acidic residues" evidence="11">
    <location>
        <begin position="19"/>
        <end position="29"/>
    </location>
</feature>
<dbReference type="Proteomes" id="UP000236544">
    <property type="component" value="Unassembled WGS sequence"/>
</dbReference>
<evidence type="ECO:0000256" key="11">
    <source>
        <dbReference type="SAM" id="MobiDB-lite"/>
    </source>
</evidence>
<feature type="region of interest" description="Disordered" evidence="11">
    <location>
        <begin position="152"/>
        <end position="191"/>
    </location>
</feature>
<evidence type="ECO:0000256" key="1">
    <source>
        <dbReference type="ARBA" id="ARBA00003620"/>
    </source>
</evidence>
<comment type="similarity">
    <text evidence="4">Belongs to the SPC42 family.</text>
</comment>
<dbReference type="OrthoDB" id="4061426at2759"/>
<dbReference type="GO" id="GO:0005634">
    <property type="term" value="C:nucleus"/>
    <property type="evidence" value="ECO:0007669"/>
    <property type="project" value="UniProtKB-SubCell"/>
</dbReference>
<feature type="compositionally biased region" description="Basic and acidic residues" evidence="11">
    <location>
        <begin position="119"/>
        <end position="132"/>
    </location>
</feature>
<keyword evidence="6" id="KW-0963">Cytoplasm</keyword>
<feature type="coiled-coil region" evidence="10">
    <location>
        <begin position="52"/>
        <end position="79"/>
    </location>
</feature>
<keyword evidence="8" id="KW-0206">Cytoskeleton</keyword>